<comment type="caution">
    <text evidence="8">The sequence shown here is derived from an EMBL/GenBank/DDBJ whole genome shotgun (WGS) entry which is preliminary data.</text>
</comment>
<evidence type="ECO:0000256" key="2">
    <source>
        <dbReference type="ARBA" id="ARBA00022692"/>
    </source>
</evidence>
<protein>
    <submittedName>
        <fullName evidence="8">Uncharacterized protein</fullName>
    </submittedName>
</protein>
<dbReference type="OMA" id="LCQDEFR"/>
<dbReference type="PANTHER" id="PTHR31509">
    <property type="entry name" value="BPS1-LIKE PROTEIN"/>
    <property type="match status" value="1"/>
</dbReference>
<keyword evidence="9" id="KW-1185">Reference proteome</keyword>
<feature type="compositionally biased region" description="Low complexity" evidence="6">
    <location>
        <begin position="23"/>
        <end position="39"/>
    </location>
</feature>
<dbReference type="InterPro" id="IPR008511">
    <property type="entry name" value="ROH1-like"/>
</dbReference>
<evidence type="ECO:0000256" key="1">
    <source>
        <dbReference type="ARBA" id="ARBA00004167"/>
    </source>
</evidence>
<reference evidence="8" key="1">
    <citation type="submission" date="2021-08" db="EMBL/GenBank/DDBJ databases">
        <title>WGS assembly of Ceratopteris richardii.</title>
        <authorList>
            <person name="Marchant D.B."/>
            <person name="Chen G."/>
            <person name="Jenkins J."/>
            <person name="Shu S."/>
            <person name="Leebens-Mack J."/>
            <person name="Grimwood J."/>
            <person name="Schmutz J."/>
            <person name="Soltis P."/>
            <person name="Soltis D."/>
            <person name="Chen Z.-H."/>
        </authorList>
    </citation>
    <scope>NUCLEOTIDE SEQUENCE</scope>
    <source>
        <strain evidence="8">Whitten #5841</strain>
        <tissue evidence="8">Leaf</tissue>
    </source>
</reference>
<evidence type="ECO:0000256" key="7">
    <source>
        <dbReference type="SAM" id="Phobius"/>
    </source>
</evidence>
<dbReference type="GO" id="GO:0016020">
    <property type="term" value="C:membrane"/>
    <property type="evidence" value="ECO:0007669"/>
    <property type="project" value="UniProtKB-SubCell"/>
</dbReference>
<feature type="region of interest" description="Disordered" evidence="6">
    <location>
        <begin position="16"/>
        <end position="41"/>
    </location>
</feature>
<dbReference type="OrthoDB" id="1878996at2759"/>
<name>A0A8T2RFE3_CERRI</name>
<dbReference type="AlphaFoldDB" id="A0A8T2RFE3"/>
<dbReference type="Proteomes" id="UP000825935">
    <property type="component" value="Chromosome 28"/>
</dbReference>
<gene>
    <name evidence="8" type="ORF">KP509_28G062100</name>
</gene>
<evidence type="ECO:0000256" key="3">
    <source>
        <dbReference type="ARBA" id="ARBA00022989"/>
    </source>
</evidence>
<evidence type="ECO:0000256" key="5">
    <source>
        <dbReference type="ARBA" id="ARBA00035114"/>
    </source>
</evidence>
<evidence type="ECO:0000313" key="9">
    <source>
        <dbReference type="Proteomes" id="UP000825935"/>
    </source>
</evidence>
<evidence type="ECO:0000313" key="8">
    <source>
        <dbReference type="EMBL" id="KAH7294233.1"/>
    </source>
</evidence>
<keyword evidence="2 7" id="KW-0812">Transmembrane</keyword>
<dbReference type="Pfam" id="PF05633">
    <property type="entry name" value="ROH1-like"/>
    <property type="match status" value="1"/>
</dbReference>
<feature type="transmembrane region" description="Helical" evidence="7">
    <location>
        <begin position="261"/>
        <end position="281"/>
    </location>
</feature>
<comment type="similarity">
    <text evidence="5">Belongs to the ROH1 family.</text>
</comment>
<evidence type="ECO:0000256" key="6">
    <source>
        <dbReference type="SAM" id="MobiDB-lite"/>
    </source>
</evidence>
<dbReference type="EMBL" id="CM035433">
    <property type="protein sequence ID" value="KAH7294233.1"/>
    <property type="molecule type" value="Genomic_DNA"/>
</dbReference>
<keyword evidence="3 7" id="KW-1133">Transmembrane helix</keyword>
<accession>A0A8T2RFE3</accession>
<organism evidence="8 9">
    <name type="scientific">Ceratopteris richardii</name>
    <name type="common">Triangle waterfern</name>
    <dbReference type="NCBI Taxonomy" id="49495"/>
    <lineage>
        <taxon>Eukaryota</taxon>
        <taxon>Viridiplantae</taxon>
        <taxon>Streptophyta</taxon>
        <taxon>Embryophyta</taxon>
        <taxon>Tracheophyta</taxon>
        <taxon>Polypodiopsida</taxon>
        <taxon>Polypodiidae</taxon>
        <taxon>Polypodiales</taxon>
        <taxon>Pteridineae</taxon>
        <taxon>Pteridaceae</taxon>
        <taxon>Parkerioideae</taxon>
        <taxon>Ceratopteris</taxon>
    </lineage>
</organism>
<keyword evidence="4 7" id="KW-0472">Membrane</keyword>
<proteinExistence type="inferred from homology"/>
<evidence type="ECO:0000256" key="4">
    <source>
        <dbReference type="ARBA" id="ARBA00023136"/>
    </source>
</evidence>
<comment type="subcellular location">
    <subcellularLocation>
        <location evidence="1">Membrane</location>
        <topology evidence="1">Single-pass membrane protein</topology>
    </subcellularLocation>
</comment>
<sequence length="408" mass="45898">MPVAPSFFSSLRQALHHSSHPNPSAVAPDPPALSVSSSSPPDPQRLEFYELFESNLAMRLSSLLPGDDSPLLAMGFMKQALQVLVATQNDLQLLVPSHRNPLSSAHVRMMEEFLDRSIKLLDVCRDIKGQVMDVEDFKGTLQAVISCLSTKNGSHLHIAQVVRARKAITELLPRMEAVRIEEGPVHQCRSFRFRQRDSGVGDSGPDAPHRWRSWHGSVRLSGHSSGSNSPASQSSRHLQAIWSELVVPRMAPGDIEENLCAAVYAFNVLAIFVLGVLIVALPSLNKTYVPPFVHPRTFLWATPLSQLQAKFHEELKRRSKKGITNGGMWELDQIATIMQRLIELTEDEDCTLGEKVKEEVKYLVKQLKQHVDELDRDLAYLYTQLMDFYNRIISSRMEVMDMLSKFKP</sequence>